<protein>
    <submittedName>
        <fullName evidence="6">Ribosome-associated heat shock protein implicated in the recycling of the 50S subunit (S4 paralog)</fullName>
    </submittedName>
</protein>
<evidence type="ECO:0000259" key="5">
    <source>
        <dbReference type="SMART" id="SM00363"/>
    </source>
</evidence>
<organism evidence="6">
    <name type="scientific">hydrothermal vent metagenome</name>
    <dbReference type="NCBI Taxonomy" id="652676"/>
    <lineage>
        <taxon>unclassified sequences</taxon>
        <taxon>metagenomes</taxon>
        <taxon>ecological metagenomes</taxon>
    </lineage>
</organism>
<dbReference type="CDD" id="cd00165">
    <property type="entry name" value="S4"/>
    <property type="match status" value="1"/>
</dbReference>
<keyword evidence="3" id="KW-0238">DNA-binding</keyword>
<dbReference type="GO" id="GO:0034605">
    <property type="term" value="P:cellular response to heat"/>
    <property type="evidence" value="ECO:0007669"/>
    <property type="project" value="InterPro"/>
</dbReference>
<dbReference type="EMBL" id="UOFS01000039">
    <property type="protein sequence ID" value="VAW98853.1"/>
    <property type="molecule type" value="Genomic_DNA"/>
</dbReference>
<dbReference type="PROSITE" id="PS50889">
    <property type="entry name" value="S4"/>
    <property type="match status" value="1"/>
</dbReference>
<proteinExistence type="inferred from homology"/>
<dbReference type="Gene3D" id="3.10.290.10">
    <property type="entry name" value="RNA-binding S4 domain"/>
    <property type="match status" value="1"/>
</dbReference>
<dbReference type="GO" id="GO:0043023">
    <property type="term" value="F:ribosomal large subunit binding"/>
    <property type="evidence" value="ECO:0007669"/>
    <property type="project" value="InterPro"/>
</dbReference>
<dbReference type="InterPro" id="IPR025708">
    <property type="entry name" value="HSP15"/>
</dbReference>
<comment type="similarity">
    <text evidence="1">Belongs to the HSP15 family.</text>
</comment>
<evidence type="ECO:0000256" key="1">
    <source>
        <dbReference type="ARBA" id="ARBA00008396"/>
    </source>
</evidence>
<dbReference type="SMART" id="SM00363">
    <property type="entry name" value="S4"/>
    <property type="match status" value="1"/>
</dbReference>
<evidence type="ECO:0000256" key="2">
    <source>
        <dbReference type="ARBA" id="ARBA00022884"/>
    </source>
</evidence>
<dbReference type="InterPro" id="IPR002942">
    <property type="entry name" value="S4_RNA-bd"/>
</dbReference>
<keyword evidence="2" id="KW-0694">RNA-binding</keyword>
<evidence type="ECO:0000256" key="3">
    <source>
        <dbReference type="ARBA" id="ARBA00023125"/>
    </source>
</evidence>
<dbReference type="Pfam" id="PF01479">
    <property type="entry name" value="S4"/>
    <property type="match status" value="1"/>
</dbReference>
<gene>
    <name evidence="6" type="ORF">MNBD_GAMMA22-1346</name>
</gene>
<keyword evidence="6" id="KW-0346">Stress response</keyword>
<sequence length="133" mass="15284">MIANEKIEVLRIDKWLWVTRFFKTRSVAAKAINSGHVRLNGNRIKPSKLVAVGDNMLIKKNNLEYDIKVIGILPNRVSAVIASTLYQETELSQLNRENELKDKRFFNAGYQTSKGKPSKQERRDIQKLTGKIK</sequence>
<dbReference type="GO" id="GO:0003727">
    <property type="term" value="F:single-stranded RNA binding"/>
    <property type="evidence" value="ECO:0007669"/>
    <property type="project" value="InterPro"/>
</dbReference>
<dbReference type="PIRSF" id="PIRSF016821">
    <property type="entry name" value="HSP15"/>
    <property type="match status" value="1"/>
</dbReference>
<name>A0A3B1AG51_9ZZZZ</name>
<feature type="domain" description="RNA-binding S4" evidence="5">
    <location>
        <begin position="10"/>
        <end position="64"/>
    </location>
</feature>
<reference evidence="6" key="1">
    <citation type="submission" date="2018-06" db="EMBL/GenBank/DDBJ databases">
        <authorList>
            <person name="Zhirakovskaya E."/>
        </authorList>
    </citation>
    <scope>NUCLEOTIDE SEQUENCE</scope>
</reference>
<evidence type="ECO:0000256" key="4">
    <source>
        <dbReference type="SAM" id="MobiDB-lite"/>
    </source>
</evidence>
<feature type="region of interest" description="Disordered" evidence="4">
    <location>
        <begin position="108"/>
        <end position="133"/>
    </location>
</feature>
<accession>A0A3B1AG51</accession>
<evidence type="ECO:0000313" key="6">
    <source>
        <dbReference type="EMBL" id="VAW98853.1"/>
    </source>
</evidence>
<dbReference type="AlphaFoldDB" id="A0A3B1AG51"/>
<dbReference type="InterPro" id="IPR036986">
    <property type="entry name" value="S4_RNA-bd_sf"/>
</dbReference>
<dbReference type="SUPFAM" id="SSF55174">
    <property type="entry name" value="Alpha-L RNA-binding motif"/>
    <property type="match status" value="1"/>
</dbReference>
<dbReference type="GO" id="GO:0003677">
    <property type="term" value="F:DNA binding"/>
    <property type="evidence" value="ECO:0007669"/>
    <property type="project" value="UniProtKB-KW"/>
</dbReference>